<dbReference type="AlphaFoldDB" id="A0A4R6TX82"/>
<evidence type="ECO:0000313" key="9">
    <source>
        <dbReference type="Proteomes" id="UP000294575"/>
    </source>
</evidence>
<dbReference type="RefSeq" id="WP_101497137.1">
    <property type="nucleotide sequence ID" value="NZ_LNJZ01000008.1"/>
</dbReference>
<dbReference type="Pfam" id="PF00990">
    <property type="entry name" value="GGDEF"/>
    <property type="match status" value="1"/>
</dbReference>
<evidence type="ECO:0000256" key="3">
    <source>
        <dbReference type="ARBA" id="ARBA00012528"/>
    </source>
</evidence>
<dbReference type="InterPro" id="IPR050469">
    <property type="entry name" value="Diguanylate_Cyclase"/>
</dbReference>
<evidence type="ECO:0000259" key="7">
    <source>
        <dbReference type="PROSITE" id="PS50887"/>
    </source>
</evidence>
<dbReference type="Gene3D" id="3.30.70.270">
    <property type="match status" value="1"/>
</dbReference>
<dbReference type="PANTHER" id="PTHR45138">
    <property type="entry name" value="REGULATORY COMPONENTS OF SENSORY TRANSDUCTION SYSTEM"/>
    <property type="match status" value="1"/>
</dbReference>
<dbReference type="InterPro" id="IPR029787">
    <property type="entry name" value="Nucleotide_cyclase"/>
</dbReference>
<dbReference type="GO" id="GO:1902201">
    <property type="term" value="P:negative regulation of bacterial-type flagellum-dependent cell motility"/>
    <property type="evidence" value="ECO:0007669"/>
    <property type="project" value="TreeGrafter"/>
</dbReference>
<keyword evidence="9" id="KW-1185">Reference proteome</keyword>
<reference evidence="8 9" key="1">
    <citation type="submission" date="2019-03" db="EMBL/GenBank/DDBJ databases">
        <title>Genomic Encyclopedia of Type Strains, Phase IV (KMG-IV): sequencing the most valuable type-strain genomes for metagenomic binning, comparative biology and taxonomic classification.</title>
        <authorList>
            <person name="Goeker M."/>
        </authorList>
    </citation>
    <scope>NUCLEOTIDE SEQUENCE [LARGE SCALE GENOMIC DNA]</scope>
    <source>
        <strain evidence="8 9">DSM 28679</strain>
    </source>
</reference>
<feature type="domain" description="GGDEF" evidence="7">
    <location>
        <begin position="429"/>
        <end position="561"/>
    </location>
</feature>
<dbReference type="Pfam" id="PF20975">
    <property type="entry name" value="DGCcoil"/>
    <property type="match status" value="1"/>
</dbReference>
<comment type="catalytic activity">
    <reaction evidence="4">
        <text>2 GTP = 3',3'-c-di-GMP + 2 diphosphate</text>
        <dbReference type="Rhea" id="RHEA:24898"/>
        <dbReference type="ChEBI" id="CHEBI:33019"/>
        <dbReference type="ChEBI" id="CHEBI:37565"/>
        <dbReference type="ChEBI" id="CHEBI:58805"/>
        <dbReference type="EC" id="2.7.7.65"/>
    </reaction>
</comment>
<dbReference type="SMART" id="SM00267">
    <property type="entry name" value="GGDEF"/>
    <property type="match status" value="1"/>
</dbReference>
<dbReference type="GO" id="GO:0005886">
    <property type="term" value="C:plasma membrane"/>
    <property type="evidence" value="ECO:0007669"/>
    <property type="project" value="UniProtKB-SubCell"/>
</dbReference>
<dbReference type="PANTHER" id="PTHR45138:SF9">
    <property type="entry name" value="DIGUANYLATE CYCLASE DGCM-RELATED"/>
    <property type="match status" value="1"/>
</dbReference>
<organism evidence="8 9">
    <name type="scientific">Thiopseudomonas denitrificans</name>
    <dbReference type="NCBI Taxonomy" id="1501432"/>
    <lineage>
        <taxon>Bacteria</taxon>
        <taxon>Pseudomonadati</taxon>
        <taxon>Pseudomonadota</taxon>
        <taxon>Gammaproteobacteria</taxon>
        <taxon>Pseudomonadales</taxon>
        <taxon>Pseudomonadaceae</taxon>
        <taxon>Thiopseudomonas</taxon>
    </lineage>
</organism>
<gene>
    <name evidence="8" type="ORF">DFQ45_10532</name>
</gene>
<name>A0A4R6TX82_9GAMM</name>
<evidence type="ECO:0000256" key="2">
    <source>
        <dbReference type="ARBA" id="ARBA00004533"/>
    </source>
</evidence>
<dbReference type="EC" id="2.7.7.65" evidence="3"/>
<comment type="subcellular location">
    <subcellularLocation>
        <location evidence="2">Cell inner membrane</location>
    </subcellularLocation>
</comment>
<dbReference type="EMBL" id="SNYK01000005">
    <property type="protein sequence ID" value="TDQ38121.1"/>
    <property type="molecule type" value="Genomic_DNA"/>
</dbReference>
<feature type="compositionally biased region" description="Low complexity" evidence="6">
    <location>
        <begin position="559"/>
        <end position="569"/>
    </location>
</feature>
<evidence type="ECO:0000256" key="1">
    <source>
        <dbReference type="ARBA" id="ARBA00001946"/>
    </source>
</evidence>
<evidence type="ECO:0000256" key="5">
    <source>
        <dbReference type="SAM" id="Coils"/>
    </source>
</evidence>
<feature type="coiled-coil region" evidence="5">
    <location>
        <begin position="346"/>
        <end position="391"/>
    </location>
</feature>
<evidence type="ECO:0000256" key="4">
    <source>
        <dbReference type="ARBA" id="ARBA00034247"/>
    </source>
</evidence>
<dbReference type="InterPro" id="IPR043128">
    <property type="entry name" value="Rev_trsase/Diguanyl_cyclase"/>
</dbReference>
<comment type="caution">
    <text evidence="8">The sequence shown here is derived from an EMBL/GenBank/DDBJ whole genome shotgun (WGS) entry which is preliminary data.</text>
</comment>
<dbReference type="GO" id="GO:0052621">
    <property type="term" value="F:diguanylate cyclase activity"/>
    <property type="evidence" value="ECO:0007669"/>
    <property type="project" value="UniProtKB-EC"/>
</dbReference>
<feature type="region of interest" description="Disordered" evidence="6">
    <location>
        <begin position="557"/>
        <end position="576"/>
    </location>
</feature>
<evidence type="ECO:0000313" key="8">
    <source>
        <dbReference type="EMBL" id="TDQ38121.1"/>
    </source>
</evidence>
<dbReference type="SUPFAM" id="SSF55073">
    <property type="entry name" value="Nucleotide cyclase"/>
    <property type="match status" value="1"/>
</dbReference>
<dbReference type="InterPro" id="IPR048516">
    <property type="entry name" value="DGCcoil"/>
</dbReference>
<dbReference type="OrthoDB" id="9812260at2"/>
<keyword evidence="5" id="KW-0175">Coiled coil</keyword>
<dbReference type="FunFam" id="3.30.70.270:FF:000001">
    <property type="entry name" value="Diguanylate cyclase domain protein"/>
    <property type="match status" value="1"/>
</dbReference>
<dbReference type="InterPro" id="IPR000160">
    <property type="entry name" value="GGDEF_dom"/>
</dbReference>
<dbReference type="CDD" id="cd01949">
    <property type="entry name" value="GGDEF"/>
    <property type="match status" value="1"/>
</dbReference>
<protein>
    <recommendedName>
        <fullName evidence="3">diguanylate cyclase</fullName>
        <ecNumber evidence="3">2.7.7.65</ecNumber>
    </recommendedName>
</protein>
<sequence>MSNTDSRWKEKYSRLLDDYERLEQNTRERTGLLERGLVRSSLAAEGQDPKLDRQLQALRDSVRASNSTQLQQVVHDIEHHLLATENQRQERQHTLLSALDQLCSQLLANNKERGTRQALKKLQGALKDRQQVNHTLHDWLHELSRLQATVLQHPEDSGNSGMLDRLFGRHAKTADTTPPETATANTPVPMPVDATPAAITDAGATAPSMAAAAMPDMGVLYQALIRLLDELPLPDEDKEAASALRARLVASTGWNSLESTLEQLTELVIRASSKRQQEFSHYLQQLNSKLNLITSSVSQTRDSYQSSVDSAASLDQHLHSQVNELHQDVQQITDLEQLKQRVDQRLNLFMETLAQHQQQRKESEQKLLQRLQDLGERVHLVENEASQLTSQLVEQHEKARRDALTGLPNRTAWDERLQIEHLRLQRQTSPLLLAVIDVDHFKRINDTYGHLAGDKVLKILATRLQQGIRKTDFMARYGGEEFVILLPDTPLDNGAELLNKLRQHIADCPFHFKGEPVQITFSAGITRLQADEDPASAFARADQALYAAKQGGRNQVRSAAADGPCAAPAPVLPDQE</sequence>
<evidence type="ECO:0000256" key="6">
    <source>
        <dbReference type="SAM" id="MobiDB-lite"/>
    </source>
</evidence>
<dbReference type="GO" id="GO:0043709">
    <property type="term" value="P:cell adhesion involved in single-species biofilm formation"/>
    <property type="evidence" value="ECO:0007669"/>
    <property type="project" value="TreeGrafter"/>
</dbReference>
<accession>A0A4R6TX82</accession>
<dbReference type="Proteomes" id="UP000294575">
    <property type="component" value="Unassembled WGS sequence"/>
</dbReference>
<dbReference type="NCBIfam" id="TIGR00254">
    <property type="entry name" value="GGDEF"/>
    <property type="match status" value="1"/>
</dbReference>
<comment type="cofactor">
    <cofactor evidence="1">
        <name>Mg(2+)</name>
        <dbReference type="ChEBI" id="CHEBI:18420"/>
    </cofactor>
</comment>
<dbReference type="PROSITE" id="PS50887">
    <property type="entry name" value="GGDEF"/>
    <property type="match status" value="1"/>
</dbReference>
<proteinExistence type="predicted"/>